<sequence length="247" mass="27584">MFFFFGKMEQHRKIELQGVDDLSYLITNVRRAAADSINAAFPPLNNDNTSGAGGGGGPVEEDELRVQIERMVTDYIERTFTLAAPNLTINGLPVDLGHYFSPNGQPPTQAQIEEVVEYEPFDARKRQRVEELAREEEDLLRSIAALKRKVPKNTATTWAEATKKGIQEDEDALQKAKQKITPPPPIQIDDGGSGLLGIKELDRQQDMEASFKQTVETLGKLKRDMPSTVAKMERARVAGVYVITEKR</sequence>
<keyword evidence="3" id="KW-1185">Reference proteome</keyword>
<dbReference type="GO" id="GO:0000070">
    <property type="term" value="P:mitotic sister chromatid segregation"/>
    <property type="evidence" value="ECO:0007669"/>
    <property type="project" value="InterPro"/>
</dbReference>
<feature type="coiled-coil region" evidence="1">
    <location>
        <begin position="129"/>
        <end position="179"/>
    </location>
</feature>
<dbReference type="GO" id="GO:0000444">
    <property type="term" value="C:MIS12/MIND type complex"/>
    <property type="evidence" value="ECO:0007669"/>
    <property type="project" value="TreeGrafter"/>
</dbReference>
<dbReference type="Proteomes" id="UP001303473">
    <property type="component" value="Unassembled WGS sequence"/>
</dbReference>
<protein>
    <recommendedName>
        <fullName evidence="4">Kinetochore protein mis14</fullName>
    </recommendedName>
</protein>
<evidence type="ECO:0008006" key="4">
    <source>
        <dbReference type="Google" id="ProtNLM"/>
    </source>
</evidence>
<proteinExistence type="predicted"/>
<evidence type="ECO:0000313" key="3">
    <source>
        <dbReference type="Proteomes" id="UP001303473"/>
    </source>
</evidence>
<evidence type="ECO:0000256" key="1">
    <source>
        <dbReference type="SAM" id="Coils"/>
    </source>
</evidence>
<accession>A0AAN6S4Z8</accession>
<keyword evidence="1" id="KW-0175">Coiled coil</keyword>
<dbReference type="AlphaFoldDB" id="A0AAN6S4Z8"/>
<dbReference type="PANTHER" id="PTHR31749">
    <property type="entry name" value="KINETOCHORE-ASSOCIATED PROTEIN NSL1 HOMOLOG"/>
    <property type="match status" value="1"/>
</dbReference>
<reference evidence="3" key="1">
    <citation type="journal article" date="2023" name="Mol. Phylogenet. Evol.">
        <title>Genome-scale phylogeny and comparative genomics of the fungal order Sordariales.</title>
        <authorList>
            <person name="Hensen N."/>
            <person name="Bonometti L."/>
            <person name="Westerberg I."/>
            <person name="Brannstrom I.O."/>
            <person name="Guillou S."/>
            <person name="Cros-Aarteil S."/>
            <person name="Calhoun S."/>
            <person name="Haridas S."/>
            <person name="Kuo A."/>
            <person name="Mondo S."/>
            <person name="Pangilinan J."/>
            <person name="Riley R."/>
            <person name="LaButti K."/>
            <person name="Andreopoulos B."/>
            <person name="Lipzen A."/>
            <person name="Chen C."/>
            <person name="Yan M."/>
            <person name="Daum C."/>
            <person name="Ng V."/>
            <person name="Clum A."/>
            <person name="Steindorff A."/>
            <person name="Ohm R.A."/>
            <person name="Martin F."/>
            <person name="Silar P."/>
            <person name="Natvig D.O."/>
            <person name="Lalanne C."/>
            <person name="Gautier V."/>
            <person name="Ament-Velasquez S.L."/>
            <person name="Kruys A."/>
            <person name="Hutchinson M.I."/>
            <person name="Powell A.J."/>
            <person name="Barry K."/>
            <person name="Miller A.N."/>
            <person name="Grigoriev I.V."/>
            <person name="Debuchy R."/>
            <person name="Gladieux P."/>
            <person name="Hiltunen Thoren M."/>
            <person name="Johannesson H."/>
        </authorList>
    </citation>
    <scope>NUCLEOTIDE SEQUENCE [LARGE SCALE GENOMIC DNA]</scope>
    <source>
        <strain evidence="3">CBS 340.73</strain>
    </source>
</reference>
<dbReference type="Pfam" id="PF08641">
    <property type="entry name" value="Mis14"/>
    <property type="match status" value="1"/>
</dbReference>
<evidence type="ECO:0000313" key="2">
    <source>
        <dbReference type="EMBL" id="KAK3941342.1"/>
    </source>
</evidence>
<dbReference type="EMBL" id="MU853784">
    <property type="protein sequence ID" value="KAK3941342.1"/>
    <property type="molecule type" value="Genomic_DNA"/>
</dbReference>
<gene>
    <name evidence="2" type="ORF">QBC46DRAFT_382961</name>
</gene>
<name>A0AAN6S4Z8_9PEZI</name>
<dbReference type="InterPro" id="IPR013950">
    <property type="entry name" value="Mis14/Nsl1"/>
</dbReference>
<dbReference type="PANTHER" id="PTHR31749:SF3">
    <property type="entry name" value="KINETOCHORE-ASSOCIATED PROTEIN NSL1 HOMOLOG"/>
    <property type="match status" value="1"/>
</dbReference>
<comment type="caution">
    <text evidence="2">The sequence shown here is derived from an EMBL/GenBank/DDBJ whole genome shotgun (WGS) entry which is preliminary data.</text>
</comment>
<organism evidence="2 3">
    <name type="scientific">Diplogelasinospora grovesii</name>
    <dbReference type="NCBI Taxonomy" id="303347"/>
    <lineage>
        <taxon>Eukaryota</taxon>
        <taxon>Fungi</taxon>
        <taxon>Dikarya</taxon>
        <taxon>Ascomycota</taxon>
        <taxon>Pezizomycotina</taxon>
        <taxon>Sordariomycetes</taxon>
        <taxon>Sordariomycetidae</taxon>
        <taxon>Sordariales</taxon>
        <taxon>Diplogelasinosporaceae</taxon>
        <taxon>Diplogelasinospora</taxon>
    </lineage>
</organism>